<comment type="caution">
    <text evidence="2">The sequence shown here is derived from an EMBL/GenBank/DDBJ whole genome shotgun (WGS) entry which is preliminary data.</text>
</comment>
<evidence type="ECO:0000313" key="3">
    <source>
        <dbReference type="Proteomes" id="UP000178845"/>
    </source>
</evidence>
<evidence type="ECO:0000256" key="1">
    <source>
        <dbReference type="SAM" id="MobiDB-lite"/>
    </source>
</evidence>
<dbReference type="EMBL" id="MFBW01000019">
    <property type="protein sequence ID" value="OGE08251.1"/>
    <property type="molecule type" value="Genomic_DNA"/>
</dbReference>
<accession>A0A1F5HVR3</accession>
<protein>
    <submittedName>
        <fullName evidence="2">Uncharacterized protein</fullName>
    </submittedName>
</protein>
<feature type="compositionally biased region" description="Low complexity" evidence="1">
    <location>
        <begin position="190"/>
        <end position="212"/>
    </location>
</feature>
<organism evidence="2 3">
    <name type="scientific">Candidatus Curtissbacteria bacterium RIFCSPLOWO2_02_FULL_40_13b</name>
    <dbReference type="NCBI Taxonomy" id="1797733"/>
    <lineage>
        <taxon>Bacteria</taxon>
        <taxon>Candidatus Curtissiibacteriota</taxon>
    </lineage>
</organism>
<dbReference type="Proteomes" id="UP000178845">
    <property type="component" value="Unassembled WGS sequence"/>
</dbReference>
<evidence type="ECO:0000313" key="2">
    <source>
        <dbReference type="EMBL" id="OGE08251.1"/>
    </source>
</evidence>
<reference evidence="2 3" key="1">
    <citation type="journal article" date="2016" name="Nat. Commun.">
        <title>Thousands of microbial genomes shed light on interconnected biogeochemical processes in an aquifer system.</title>
        <authorList>
            <person name="Anantharaman K."/>
            <person name="Brown C.T."/>
            <person name="Hug L.A."/>
            <person name="Sharon I."/>
            <person name="Castelle C.J."/>
            <person name="Probst A.J."/>
            <person name="Thomas B.C."/>
            <person name="Singh A."/>
            <person name="Wilkins M.J."/>
            <person name="Karaoz U."/>
            <person name="Brodie E.L."/>
            <person name="Williams K.H."/>
            <person name="Hubbard S.S."/>
            <person name="Banfield J.F."/>
        </authorList>
    </citation>
    <scope>NUCLEOTIDE SEQUENCE [LARGE SCALE GENOMIC DNA]</scope>
</reference>
<sequence>MYKQAFLDKVVFGYIKRDLENMRDKIRPEPNAVGNINFPLALCVLAYMEYLGSFLLGRYASFSPSVREYISRCFSKPNEYSIEILRDIFRNGLAHEYFARGGISRDGGKPAVYKEVDSVVLDAETLVNDFLESLNKFKQELEDDKYTSRVTQAERSIADRKTRNKNLIGRLPIRFLTSMTRSSGASGYPSSVETTTTSLSKSSSSPSQSTESNKITRPYDPNEK</sequence>
<gene>
    <name evidence="2" type="ORF">A3I53_01095</name>
</gene>
<feature type="region of interest" description="Disordered" evidence="1">
    <location>
        <begin position="181"/>
        <end position="224"/>
    </location>
</feature>
<name>A0A1F5HVR3_9BACT</name>
<proteinExistence type="predicted"/>
<dbReference type="AlphaFoldDB" id="A0A1F5HVR3"/>